<reference evidence="3 4" key="1">
    <citation type="journal article" date="2017" name="DNA Res.">
        <title>Complete genome sequence and expression profile of the commercial lytic enzyme producer Lysobacter enzymogenes M497-1.</title>
        <authorList>
            <person name="Takami H."/>
            <person name="Toyoda A."/>
            <person name="Uchiyama I."/>
            <person name="Itoh T."/>
            <person name="Takaki Y."/>
            <person name="Arai W."/>
            <person name="Nishi S."/>
            <person name="Kawai M."/>
            <person name="Shinya K."/>
            <person name="Ikeda H."/>
        </authorList>
    </citation>
    <scope>NUCLEOTIDE SEQUENCE [LARGE SCALE GENOMIC DNA]</scope>
    <source>
        <strain evidence="3 4">M497-1</strain>
    </source>
</reference>
<dbReference type="PIRSF" id="PIRSF038192">
    <property type="entry name" value="Txn_reg_BtrU_prd"/>
    <property type="match status" value="1"/>
</dbReference>
<proteinExistence type="predicted"/>
<gene>
    <name evidence="3" type="ORF">LEN_3646</name>
</gene>
<dbReference type="SUPFAM" id="SSF103359">
    <property type="entry name" value="Suppressor of Fused, N-terminal domain"/>
    <property type="match status" value="1"/>
</dbReference>
<dbReference type="Pfam" id="PF05076">
    <property type="entry name" value="SUFU"/>
    <property type="match status" value="1"/>
</dbReference>
<dbReference type="InterPro" id="IPR017429">
    <property type="entry name" value="Suppressor_of_fused_bac"/>
</dbReference>
<dbReference type="GO" id="GO:0005737">
    <property type="term" value="C:cytoplasm"/>
    <property type="evidence" value="ECO:0007669"/>
    <property type="project" value="TreeGrafter"/>
</dbReference>
<keyword evidence="3" id="KW-0032">Aminotransferase</keyword>
<evidence type="ECO:0000259" key="2">
    <source>
        <dbReference type="Pfam" id="PF05076"/>
    </source>
</evidence>
<accession>A0AAU9ANQ8</accession>
<feature type="compositionally biased region" description="Basic and acidic residues" evidence="1">
    <location>
        <begin position="15"/>
        <end position="30"/>
    </location>
</feature>
<protein>
    <submittedName>
        <fullName evidence="3">Aminotransferase</fullName>
    </submittedName>
</protein>
<dbReference type="PANTHER" id="PTHR10928">
    <property type="entry name" value="SUPPRESSOR OF FUSED"/>
    <property type="match status" value="1"/>
</dbReference>
<evidence type="ECO:0000256" key="1">
    <source>
        <dbReference type="SAM" id="MobiDB-lite"/>
    </source>
</evidence>
<dbReference type="Proteomes" id="UP000218824">
    <property type="component" value="Chromosome"/>
</dbReference>
<feature type="domain" description="Suppressor of fused-like" evidence="2">
    <location>
        <begin position="67"/>
        <end position="224"/>
    </location>
</feature>
<dbReference type="KEGG" id="lem:LEN_3646"/>
<dbReference type="InterPro" id="IPR020941">
    <property type="entry name" value="SUFU-like_domain"/>
</dbReference>
<dbReference type="InterPro" id="IPR007768">
    <property type="entry name" value="Suppressor_of_fused"/>
</dbReference>
<name>A0AAU9ANQ8_LYSEN</name>
<sequence length="359" mass="39378">MQYTSPSGTDAEPGPAHHGDAHRGDAHRSEAGAPGWDAINHALNRVYPRQSPWHSSAPPGSAAPLPGISAYKRITPLPHWHFVTYGFSELFDKRNDDAATSGYGFELTFRLANPDDAEEPPRWALNFLQNLARYVFDSGHGFHAGHYLSAGGPIAADSDSQIRALAFVQDPELAPVDSDNGRLEFLQIVGLTNEEEFALKRWSTLKVLEVFHDRLPLWITDLERGSLLADPDVAARLAEGSAREGSSVGTIYADHVSWEQRKRLLRAPVTVLALSARQVGELLALLPLRLPFGHAFSAIGPDARVVFEPAARGNEALVVDGVLHLRLDERAMRSLVQRLRAQAGTYEVEGFPALEVQVR</sequence>
<dbReference type="AlphaFoldDB" id="A0AAU9ANQ8"/>
<organism evidence="3 4">
    <name type="scientific">Lysobacter enzymogenes</name>
    <dbReference type="NCBI Taxonomy" id="69"/>
    <lineage>
        <taxon>Bacteria</taxon>
        <taxon>Pseudomonadati</taxon>
        <taxon>Pseudomonadota</taxon>
        <taxon>Gammaproteobacteria</taxon>
        <taxon>Lysobacterales</taxon>
        <taxon>Lysobacteraceae</taxon>
        <taxon>Lysobacter</taxon>
    </lineage>
</organism>
<dbReference type="InterPro" id="IPR037181">
    <property type="entry name" value="SUFU_N"/>
</dbReference>
<evidence type="ECO:0000313" key="3">
    <source>
        <dbReference type="EMBL" id="BAV99133.1"/>
    </source>
</evidence>
<dbReference type="EMBL" id="AP014940">
    <property type="protein sequence ID" value="BAV99133.1"/>
    <property type="molecule type" value="Genomic_DNA"/>
</dbReference>
<dbReference type="PANTHER" id="PTHR10928:SF2">
    <property type="entry name" value="SUPPRESSOR OF FUSED HOMOLOG"/>
    <property type="match status" value="1"/>
</dbReference>
<feature type="region of interest" description="Disordered" evidence="1">
    <location>
        <begin position="1"/>
        <end position="34"/>
    </location>
</feature>
<keyword evidence="3" id="KW-0808">Transferase</keyword>
<dbReference type="GO" id="GO:0008483">
    <property type="term" value="F:transaminase activity"/>
    <property type="evidence" value="ECO:0007669"/>
    <property type="project" value="UniProtKB-KW"/>
</dbReference>
<evidence type="ECO:0000313" key="4">
    <source>
        <dbReference type="Proteomes" id="UP000218824"/>
    </source>
</evidence>